<dbReference type="OrthoDB" id="6776428at2759"/>
<feature type="transmembrane region" description="Helical" evidence="1">
    <location>
        <begin position="202"/>
        <end position="221"/>
    </location>
</feature>
<accession>A0A9P0CXS9</accession>
<reference evidence="2" key="1">
    <citation type="submission" date="2022-01" db="EMBL/GenBank/DDBJ databases">
        <authorList>
            <person name="King R."/>
        </authorList>
    </citation>
    <scope>NUCLEOTIDE SEQUENCE</scope>
</reference>
<dbReference type="AlphaFoldDB" id="A0A9P0CXS9"/>
<evidence type="ECO:0000256" key="1">
    <source>
        <dbReference type="SAM" id="Phobius"/>
    </source>
</evidence>
<keyword evidence="1" id="KW-0812">Transmembrane</keyword>
<keyword evidence="1" id="KW-0472">Membrane</keyword>
<keyword evidence="3" id="KW-1185">Reference proteome</keyword>
<dbReference type="Proteomes" id="UP001153636">
    <property type="component" value="Chromosome 2"/>
</dbReference>
<protein>
    <submittedName>
        <fullName evidence="2">Uncharacterized protein</fullName>
    </submittedName>
</protein>
<proteinExistence type="predicted"/>
<gene>
    <name evidence="2" type="ORF">PSYICH_LOCUS7101</name>
</gene>
<dbReference type="EMBL" id="OV651814">
    <property type="protein sequence ID" value="CAH1106637.1"/>
    <property type="molecule type" value="Genomic_DNA"/>
</dbReference>
<feature type="transmembrane region" description="Helical" evidence="1">
    <location>
        <begin position="117"/>
        <end position="136"/>
    </location>
</feature>
<keyword evidence="1" id="KW-1133">Transmembrane helix</keyword>
<name>A0A9P0CXS9_9CUCU</name>
<sequence>MSMADAEARRAARRRKILENSENRLKKISSVESRVIRTELDGINFNASTNEFNIQENALPKLENYDNFIEGNGDNHLHESHSMDKNLETIFQNPRIALDDDSISQIPATRESTPRHFFIMIIPILMNLLLALYNIFQIEKDFLYLNKIFLPLIGYEIYEYIFSPNVHFSSSLISSVILLSNRPYSRQLNFFVRYFLRTVQDVMIYFFVFLVCQLCTNIMFFKL</sequence>
<evidence type="ECO:0000313" key="2">
    <source>
        <dbReference type="EMBL" id="CAH1106637.1"/>
    </source>
</evidence>
<evidence type="ECO:0000313" key="3">
    <source>
        <dbReference type="Proteomes" id="UP001153636"/>
    </source>
</evidence>
<organism evidence="2 3">
    <name type="scientific">Psylliodes chrysocephalus</name>
    <dbReference type="NCBI Taxonomy" id="3402493"/>
    <lineage>
        <taxon>Eukaryota</taxon>
        <taxon>Metazoa</taxon>
        <taxon>Ecdysozoa</taxon>
        <taxon>Arthropoda</taxon>
        <taxon>Hexapoda</taxon>
        <taxon>Insecta</taxon>
        <taxon>Pterygota</taxon>
        <taxon>Neoptera</taxon>
        <taxon>Endopterygota</taxon>
        <taxon>Coleoptera</taxon>
        <taxon>Polyphaga</taxon>
        <taxon>Cucujiformia</taxon>
        <taxon>Chrysomeloidea</taxon>
        <taxon>Chrysomelidae</taxon>
        <taxon>Galerucinae</taxon>
        <taxon>Alticini</taxon>
        <taxon>Psylliodes</taxon>
    </lineage>
</organism>